<organism evidence="1 2">
    <name type="scientific">Paenibacillus dendrobii</name>
    <dbReference type="NCBI Taxonomy" id="2691084"/>
    <lineage>
        <taxon>Bacteria</taxon>
        <taxon>Bacillati</taxon>
        <taxon>Bacillota</taxon>
        <taxon>Bacilli</taxon>
        <taxon>Bacillales</taxon>
        <taxon>Paenibacillaceae</taxon>
        <taxon>Paenibacillus</taxon>
    </lineage>
</organism>
<gene>
    <name evidence="1" type="ORF">GRF59_03590</name>
</gene>
<comment type="caution">
    <text evidence="1">The sequence shown here is derived from an EMBL/GenBank/DDBJ whole genome shotgun (WGS) entry which is preliminary data.</text>
</comment>
<name>A0A7X3IFU5_9BACL</name>
<evidence type="ECO:0000313" key="2">
    <source>
        <dbReference type="Proteomes" id="UP000460318"/>
    </source>
</evidence>
<keyword evidence="2" id="KW-1185">Reference proteome</keyword>
<dbReference type="RefSeq" id="WP_160496278.1">
    <property type="nucleotide sequence ID" value="NZ_WUBI01000001.1"/>
</dbReference>
<dbReference type="EMBL" id="WUBI01000001">
    <property type="protein sequence ID" value="MWV42701.1"/>
    <property type="molecule type" value="Genomic_DNA"/>
</dbReference>
<evidence type="ECO:0008006" key="3">
    <source>
        <dbReference type="Google" id="ProtNLM"/>
    </source>
</evidence>
<dbReference type="Proteomes" id="UP000460318">
    <property type="component" value="Unassembled WGS sequence"/>
</dbReference>
<evidence type="ECO:0000313" key="1">
    <source>
        <dbReference type="EMBL" id="MWV42701.1"/>
    </source>
</evidence>
<protein>
    <recommendedName>
        <fullName evidence="3">SUKH-4 immunity protein</fullName>
    </recommendedName>
</protein>
<sequence length="198" mass="22207">MKRNLSTVQYDPELVMQASFPAETEIYLLQNGLPSIDAGEAVLGICFTSFEHIGFIQEGAYELLPIGYEWDPCSAILGIAKNSGHVYSYQPNTKTIGFMNSNIQLFLSFLSSTRSFISSNTGGEPETMTLMTQSEAAERLAAFHRGEIVPQSRPQRRGNREADLKMLRETFIQRDPNSLADDNMWWSCVLEQLEVGLL</sequence>
<dbReference type="Pfam" id="PF14435">
    <property type="entry name" value="SUKH-4"/>
    <property type="match status" value="1"/>
</dbReference>
<dbReference type="InterPro" id="IPR025851">
    <property type="entry name" value="SUKH-4"/>
</dbReference>
<accession>A0A7X3IFU5</accession>
<proteinExistence type="predicted"/>
<dbReference type="AlphaFoldDB" id="A0A7X3IFU5"/>
<reference evidence="1 2" key="1">
    <citation type="submission" date="2019-12" db="EMBL/GenBank/DDBJ databases">
        <title>Paenibacillus sp. nov., an endophytic bacterium isolated from the stem of Dendrobium.</title>
        <authorList>
            <person name="Zhao R."/>
        </authorList>
    </citation>
    <scope>NUCLEOTIDE SEQUENCE [LARGE SCALE GENOMIC DNA]</scope>
    <source>
        <strain evidence="1 2">HJL G12</strain>
    </source>
</reference>